<reference evidence="1 2" key="1">
    <citation type="journal article" date="2016" name="Nat. Commun.">
        <title>Thousands of microbial genomes shed light on interconnected biogeochemical processes in an aquifer system.</title>
        <authorList>
            <person name="Anantharaman K."/>
            <person name="Brown C.T."/>
            <person name="Hug L.A."/>
            <person name="Sharon I."/>
            <person name="Castelle C.J."/>
            <person name="Probst A.J."/>
            <person name="Thomas B.C."/>
            <person name="Singh A."/>
            <person name="Wilkins M.J."/>
            <person name="Karaoz U."/>
            <person name="Brodie E.L."/>
            <person name="Williams K.H."/>
            <person name="Hubbard S.S."/>
            <person name="Banfield J.F."/>
        </authorList>
    </citation>
    <scope>NUCLEOTIDE SEQUENCE [LARGE SCALE GENOMIC DNA]</scope>
</reference>
<dbReference type="Proteomes" id="UP000178406">
    <property type="component" value="Unassembled WGS sequence"/>
</dbReference>
<accession>A0A1F5WG33</accession>
<comment type="caution">
    <text evidence="1">The sequence shown here is derived from an EMBL/GenBank/DDBJ whole genome shotgun (WGS) entry which is preliminary data.</text>
</comment>
<evidence type="ECO:0000313" key="2">
    <source>
        <dbReference type="Proteomes" id="UP000178406"/>
    </source>
</evidence>
<dbReference type="AlphaFoldDB" id="A0A1F5WG33"/>
<proteinExistence type="predicted"/>
<dbReference type="EMBL" id="MFHQ01000012">
    <property type="protein sequence ID" value="OGF74593.1"/>
    <property type="molecule type" value="Genomic_DNA"/>
</dbReference>
<name>A0A1F5WG33_9BACT</name>
<evidence type="ECO:0000313" key="1">
    <source>
        <dbReference type="EMBL" id="OGF74593.1"/>
    </source>
</evidence>
<gene>
    <name evidence="1" type="ORF">A3J56_00070</name>
</gene>
<protein>
    <submittedName>
        <fullName evidence="1">Uncharacterized protein</fullName>
    </submittedName>
</protein>
<sequence>MITDPKIYLNKKHNTLFQKIVVPSLVTFRGIPIDFRAEHLLVDWNTNVFLRIGPQIPIVPQHFLNFLGENTTFTVSPFYEIENGGVGSFFTLTWRR</sequence>
<organism evidence="1 2">
    <name type="scientific">Candidatus Giovannonibacteria bacterium RIFCSPHIGHO2_02_FULL_46_20</name>
    <dbReference type="NCBI Taxonomy" id="1798338"/>
    <lineage>
        <taxon>Bacteria</taxon>
        <taxon>Candidatus Giovannoniibacteriota</taxon>
    </lineage>
</organism>